<reference evidence="6 7" key="1">
    <citation type="submission" date="2019-04" db="EMBL/GenBank/DDBJ databases">
        <title>Comparative genomics and transcriptomics to analyze fruiting body development in filamentous ascomycetes.</title>
        <authorList>
            <consortium name="DOE Joint Genome Institute"/>
            <person name="Lutkenhaus R."/>
            <person name="Traeger S."/>
            <person name="Breuer J."/>
            <person name="Kuo A."/>
            <person name="Lipzen A."/>
            <person name="Pangilinan J."/>
            <person name="Dilworth D."/>
            <person name="Sandor L."/>
            <person name="Poggeler S."/>
            <person name="Barry K."/>
            <person name="Grigoriev I.V."/>
            <person name="Nowrousian M."/>
        </authorList>
    </citation>
    <scope>NUCLEOTIDE SEQUENCE [LARGE SCALE GENOMIC DNA]</scope>
    <source>
        <strain evidence="6 7">CBS 389.68</strain>
    </source>
</reference>
<proteinExistence type="inferred from homology"/>
<feature type="chain" id="PRO_5020579484" description="Extracellular membrane protein CFEM domain-containing protein" evidence="5">
    <location>
        <begin position="21"/>
        <end position="204"/>
    </location>
</feature>
<keyword evidence="7" id="KW-1185">Reference proteome</keyword>
<comment type="similarity">
    <text evidence="1">Belongs to the stanniocalcin family.</text>
</comment>
<dbReference type="GO" id="GO:0006874">
    <property type="term" value="P:intracellular calcium ion homeostasis"/>
    <property type="evidence" value="ECO:0007669"/>
    <property type="project" value="TreeGrafter"/>
</dbReference>
<protein>
    <recommendedName>
        <fullName evidence="8">Extracellular membrane protein CFEM domain-containing protein</fullName>
    </recommendedName>
</protein>
<dbReference type="PANTHER" id="PTHR11245:SF6">
    <property type="entry name" value="DUF19 DOMAIN-CONTAINING PROTEIN"/>
    <property type="match status" value="1"/>
</dbReference>
<evidence type="ECO:0000313" key="7">
    <source>
        <dbReference type="Proteomes" id="UP000298138"/>
    </source>
</evidence>
<evidence type="ECO:0000256" key="2">
    <source>
        <dbReference type="ARBA" id="ARBA00011748"/>
    </source>
</evidence>
<gene>
    <name evidence="6" type="ORF">EX30DRAFT_23440</name>
</gene>
<keyword evidence="4" id="KW-1015">Disulfide bond</keyword>
<accession>A0A4S2N7U0</accession>
<dbReference type="AlphaFoldDB" id="A0A4S2N7U0"/>
<dbReference type="InterPro" id="IPR004978">
    <property type="entry name" value="Stanniocalcin"/>
</dbReference>
<dbReference type="PANTHER" id="PTHR11245">
    <property type="entry name" value="STANNIOCALCIN"/>
    <property type="match status" value="1"/>
</dbReference>
<evidence type="ECO:0000256" key="4">
    <source>
        <dbReference type="ARBA" id="ARBA00023157"/>
    </source>
</evidence>
<evidence type="ECO:0000256" key="1">
    <source>
        <dbReference type="ARBA" id="ARBA00008693"/>
    </source>
</evidence>
<dbReference type="Pfam" id="PF03298">
    <property type="entry name" value="Stanniocalcin"/>
    <property type="match status" value="1"/>
</dbReference>
<sequence length="204" mass="22433">MKFSLTALIAPLLLLPLATALSPRAPIPELEPRAAATCSKPQANTCTFYTKCLEPAFKCGKNGYPLNYGLKYCKKFSSAKKKFSPRGKAWVTKTMLCLQNKLVNDVKKPKIGCSKLRSKAFATHPECYVKSGLCVLPTSDWAKIVATVSIKELFGSVQALKATLDTVDGCMGFYKWLIKKGLIKVKNGVVSWAKGVWDTITGWF</sequence>
<dbReference type="STRING" id="341454.A0A4S2N7U0"/>
<evidence type="ECO:0000256" key="3">
    <source>
        <dbReference type="ARBA" id="ARBA00022702"/>
    </source>
</evidence>
<comment type="subunit">
    <text evidence="2">Homodimer; disulfide-linked.</text>
</comment>
<feature type="signal peptide" evidence="5">
    <location>
        <begin position="1"/>
        <end position="20"/>
    </location>
</feature>
<dbReference type="InParanoid" id="A0A4S2N7U0"/>
<dbReference type="GO" id="GO:0005179">
    <property type="term" value="F:hormone activity"/>
    <property type="evidence" value="ECO:0007669"/>
    <property type="project" value="UniProtKB-KW"/>
</dbReference>
<name>A0A4S2N7U0_9PEZI</name>
<keyword evidence="3" id="KW-0372">Hormone</keyword>
<dbReference type="Proteomes" id="UP000298138">
    <property type="component" value="Unassembled WGS sequence"/>
</dbReference>
<evidence type="ECO:0008006" key="8">
    <source>
        <dbReference type="Google" id="ProtNLM"/>
    </source>
</evidence>
<dbReference type="OrthoDB" id="2251794at2759"/>
<dbReference type="GO" id="GO:0005576">
    <property type="term" value="C:extracellular region"/>
    <property type="evidence" value="ECO:0007669"/>
    <property type="project" value="InterPro"/>
</dbReference>
<evidence type="ECO:0000256" key="5">
    <source>
        <dbReference type="SAM" id="SignalP"/>
    </source>
</evidence>
<organism evidence="6 7">
    <name type="scientific">Ascodesmis nigricans</name>
    <dbReference type="NCBI Taxonomy" id="341454"/>
    <lineage>
        <taxon>Eukaryota</taxon>
        <taxon>Fungi</taxon>
        <taxon>Dikarya</taxon>
        <taxon>Ascomycota</taxon>
        <taxon>Pezizomycotina</taxon>
        <taxon>Pezizomycetes</taxon>
        <taxon>Pezizales</taxon>
        <taxon>Ascodesmidaceae</taxon>
        <taxon>Ascodesmis</taxon>
    </lineage>
</organism>
<dbReference type="EMBL" id="ML220112">
    <property type="protein sequence ID" value="TGZ85428.1"/>
    <property type="molecule type" value="Genomic_DNA"/>
</dbReference>
<keyword evidence="5" id="KW-0732">Signal</keyword>
<evidence type="ECO:0000313" key="6">
    <source>
        <dbReference type="EMBL" id="TGZ85428.1"/>
    </source>
</evidence>